<proteinExistence type="predicted"/>
<feature type="transmembrane region" description="Helical" evidence="5">
    <location>
        <begin position="93"/>
        <end position="125"/>
    </location>
</feature>
<dbReference type="InterPro" id="IPR007318">
    <property type="entry name" value="Phopholipid_MeTrfase"/>
</dbReference>
<evidence type="ECO:0000256" key="1">
    <source>
        <dbReference type="ARBA" id="ARBA00004127"/>
    </source>
</evidence>
<evidence type="ECO:0000256" key="5">
    <source>
        <dbReference type="SAM" id="Phobius"/>
    </source>
</evidence>
<reference evidence="6 7" key="1">
    <citation type="submission" date="2022-03" db="EMBL/GenBank/DDBJ databases">
        <authorList>
            <person name="Brunel B."/>
        </authorList>
    </citation>
    <scope>NUCLEOTIDE SEQUENCE [LARGE SCALE GENOMIC DNA]</scope>
    <source>
        <strain evidence="6">STM5069sample</strain>
    </source>
</reference>
<keyword evidence="7" id="KW-1185">Reference proteome</keyword>
<accession>A0ABM9EB97</accession>
<dbReference type="Proteomes" id="UP001153050">
    <property type="component" value="Unassembled WGS sequence"/>
</dbReference>
<evidence type="ECO:0000313" key="6">
    <source>
        <dbReference type="EMBL" id="CAH2406102.1"/>
    </source>
</evidence>
<name>A0ABM9EB97_9HYPH</name>
<dbReference type="EMBL" id="CAKXZT010000148">
    <property type="protein sequence ID" value="CAH2406102.1"/>
    <property type="molecule type" value="Genomic_DNA"/>
</dbReference>
<dbReference type="Pfam" id="PF04191">
    <property type="entry name" value="PEMT"/>
    <property type="match status" value="1"/>
</dbReference>
<evidence type="ECO:0000313" key="7">
    <source>
        <dbReference type="Proteomes" id="UP001153050"/>
    </source>
</evidence>
<feature type="transmembrane region" description="Helical" evidence="5">
    <location>
        <begin position="20"/>
        <end position="40"/>
    </location>
</feature>
<keyword evidence="2 5" id="KW-0812">Transmembrane</keyword>
<keyword evidence="3 5" id="KW-1133">Transmembrane helix</keyword>
<comment type="caution">
    <text evidence="6">The sequence shown here is derived from an EMBL/GenBank/DDBJ whole genome shotgun (WGS) entry which is preliminary data.</text>
</comment>
<feature type="transmembrane region" description="Helical" evidence="5">
    <location>
        <begin position="52"/>
        <end position="73"/>
    </location>
</feature>
<evidence type="ECO:0000256" key="3">
    <source>
        <dbReference type="ARBA" id="ARBA00022989"/>
    </source>
</evidence>
<keyword evidence="4 5" id="KW-0472">Membrane</keyword>
<organism evidence="6 7">
    <name type="scientific">Mesorhizobium escarrei</name>
    <dbReference type="NCBI Taxonomy" id="666018"/>
    <lineage>
        <taxon>Bacteria</taxon>
        <taxon>Pseudomonadati</taxon>
        <taxon>Pseudomonadota</taxon>
        <taxon>Alphaproteobacteria</taxon>
        <taxon>Hyphomicrobiales</taxon>
        <taxon>Phyllobacteriaceae</taxon>
        <taxon>Mesorhizobium</taxon>
    </lineage>
</organism>
<dbReference type="Gene3D" id="1.20.120.1630">
    <property type="match status" value="1"/>
</dbReference>
<comment type="subcellular location">
    <subcellularLocation>
        <location evidence="1">Endomembrane system</location>
        <topology evidence="1">Multi-pass membrane protein</topology>
    </subcellularLocation>
</comment>
<protein>
    <submittedName>
        <fullName evidence="6">Sodium:proton antiporter</fullName>
    </submittedName>
</protein>
<gene>
    <name evidence="6" type="ORF">MES5069_510036</name>
</gene>
<evidence type="ECO:0000256" key="2">
    <source>
        <dbReference type="ARBA" id="ARBA00022692"/>
    </source>
</evidence>
<dbReference type="RefSeq" id="WP_254020680.1">
    <property type="nucleotide sequence ID" value="NZ_CAKXZT010000148.1"/>
</dbReference>
<evidence type="ECO:0000256" key="4">
    <source>
        <dbReference type="ARBA" id="ARBA00023136"/>
    </source>
</evidence>
<sequence length="210" mass="23378">MANVFPNPALKAFDQRKRLIVVRIVAVVAIALLLFGKPLLTEGSEGHELIEQLGFILILICVGGRLWSILYVGGKKNDELISVGPFSMTQNPLYFFSTIGAVGIGLMFGSVLAAVALGLASYIVFRVTARKEADYLLGKFGIAYGAHAERTPRFWPNPFLFRDQAEWQFSTHALKRTFYDGLYFLAVFPAIEVIEYFRASGILPTLFTLY</sequence>